<dbReference type="Gene3D" id="3.40.50.1820">
    <property type="entry name" value="alpha/beta hydrolase"/>
    <property type="match status" value="1"/>
</dbReference>
<dbReference type="Pfam" id="PF00975">
    <property type="entry name" value="Thioesterase"/>
    <property type="match status" value="1"/>
</dbReference>
<sequence>MSLVPLSFGADDNPPLIFIHDISGSPFSYLPFGLHSSLSQYTIYGLSALPEPPATQAVQYSTISAWGEAYAALIESELKDIRGIVLGGWSLGGILAAEVARVFARRTGKRKGAWIEVRGLILLDTYAPWLRNLLRAGRRGLEGGGVVIASAYFKPGEMMRIGELLGNTERTAWPGMDGTRCAAWLITPSAAGANGLEDWFEEGRIRRIGQGKEACNHFSMMDAGWIEEVIAGVSDALEGMRS</sequence>
<name>A0AAD7BDS4_MYCRO</name>
<proteinExistence type="predicted"/>
<dbReference type="SUPFAM" id="SSF53474">
    <property type="entry name" value="alpha/beta-Hydrolases"/>
    <property type="match status" value="1"/>
</dbReference>
<protein>
    <submittedName>
        <fullName evidence="2">Alpha/Beta hydrolase protein</fullName>
    </submittedName>
</protein>
<keyword evidence="2" id="KW-0378">Hydrolase</keyword>
<comment type="caution">
    <text evidence="2">The sequence shown here is derived from an EMBL/GenBank/DDBJ whole genome shotgun (WGS) entry which is preliminary data.</text>
</comment>
<accession>A0AAD7BDS4</accession>
<evidence type="ECO:0000313" key="3">
    <source>
        <dbReference type="Proteomes" id="UP001221757"/>
    </source>
</evidence>
<dbReference type="GO" id="GO:0016787">
    <property type="term" value="F:hydrolase activity"/>
    <property type="evidence" value="ECO:0007669"/>
    <property type="project" value="UniProtKB-KW"/>
</dbReference>
<keyword evidence="3" id="KW-1185">Reference proteome</keyword>
<gene>
    <name evidence="2" type="ORF">B0H17DRAFT_1114510</name>
</gene>
<organism evidence="2 3">
    <name type="scientific">Mycena rosella</name>
    <name type="common">Pink bonnet</name>
    <name type="synonym">Agaricus rosellus</name>
    <dbReference type="NCBI Taxonomy" id="1033263"/>
    <lineage>
        <taxon>Eukaryota</taxon>
        <taxon>Fungi</taxon>
        <taxon>Dikarya</taxon>
        <taxon>Basidiomycota</taxon>
        <taxon>Agaricomycotina</taxon>
        <taxon>Agaricomycetes</taxon>
        <taxon>Agaricomycetidae</taxon>
        <taxon>Agaricales</taxon>
        <taxon>Marasmiineae</taxon>
        <taxon>Mycenaceae</taxon>
        <taxon>Mycena</taxon>
    </lineage>
</organism>
<evidence type="ECO:0000259" key="1">
    <source>
        <dbReference type="Pfam" id="PF00975"/>
    </source>
</evidence>
<dbReference type="AlphaFoldDB" id="A0AAD7BDS4"/>
<feature type="domain" description="Thioesterase" evidence="1">
    <location>
        <begin position="15"/>
        <end position="130"/>
    </location>
</feature>
<dbReference type="EMBL" id="JARKIE010000748">
    <property type="protein sequence ID" value="KAJ7618372.1"/>
    <property type="molecule type" value="Genomic_DNA"/>
</dbReference>
<reference evidence="2" key="1">
    <citation type="submission" date="2023-03" db="EMBL/GenBank/DDBJ databases">
        <title>Massive genome expansion in bonnet fungi (Mycena s.s.) driven by repeated elements and novel gene families across ecological guilds.</title>
        <authorList>
            <consortium name="Lawrence Berkeley National Laboratory"/>
            <person name="Harder C.B."/>
            <person name="Miyauchi S."/>
            <person name="Viragh M."/>
            <person name="Kuo A."/>
            <person name="Thoen E."/>
            <person name="Andreopoulos B."/>
            <person name="Lu D."/>
            <person name="Skrede I."/>
            <person name="Drula E."/>
            <person name="Henrissat B."/>
            <person name="Morin E."/>
            <person name="Kohler A."/>
            <person name="Barry K."/>
            <person name="LaButti K."/>
            <person name="Morin E."/>
            <person name="Salamov A."/>
            <person name="Lipzen A."/>
            <person name="Mereny Z."/>
            <person name="Hegedus B."/>
            <person name="Baldrian P."/>
            <person name="Stursova M."/>
            <person name="Weitz H."/>
            <person name="Taylor A."/>
            <person name="Grigoriev I.V."/>
            <person name="Nagy L.G."/>
            <person name="Martin F."/>
            <person name="Kauserud H."/>
        </authorList>
    </citation>
    <scope>NUCLEOTIDE SEQUENCE</scope>
    <source>
        <strain evidence="2">CBHHK067</strain>
    </source>
</reference>
<dbReference type="InterPro" id="IPR001031">
    <property type="entry name" value="Thioesterase"/>
</dbReference>
<dbReference type="Proteomes" id="UP001221757">
    <property type="component" value="Unassembled WGS sequence"/>
</dbReference>
<evidence type="ECO:0000313" key="2">
    <source>
        <dbReference type="EMBL" id="KAJ7618372.1"/>
    </source>
</evidence>
<dbReference type="InterPro" id="IPR029058">
    <property type="entry name" value="AB_hydrolase_fold"/>
</dbReference>